<dbReference type="AlphaFoldDB" id="A0A4Y7S891"/>
<dbReference type="EMBL" id="QPFP01000297">
    <property type="protein sequence ID" value="TEB17667.1"/>
    <property type="molecule type" value="Genomic_DNA"/>
</dbReference>
<organism evidence="2 3">
    <name type="scientific">Coprinellus micaceus</name>
    <name type="common">Glistening ink-cap mushroom</name>
    <name type="synonym">Coprinus micaceus</name>
    <dbReference type="NCBI Taxonomy" id="71717"/>
    <lineage>
        <taxon>Eukaryota</taxon>
        <taxon>Fungi</taxon>
        <taxon>Dikarya</taxon>
        <taxon>Basidiomycota</taxon>
        <taxon>Agaricomycotina</taxon>
        <taxon>Agaricomycetes</taxon>
        <taxon>Agaricomycetidae</taxon>
        <taxon>Agaricales</taxon>
        <taxon>Agaricineae</taxon>
        <taxon>Psathyrellaceae</taxon>
        <taxon>Coprinellus</taxon>
    </lineage>
</organism>
<evidence type="ECO:0000256" key="1">
    <source>
        <dbReference type="SAM" id="MobiDB-lite"/>
    </source>
</evidence>
<proteinExistence type="predicted"/>
<accession>A0A4Y7S891</accession>
<dbReference type="Proteomes" id="UP000298030">
    <property type="component" value="Unassembled WGS sequence"/>
</dbReference>
<sequence>MAYATSDVAKRLKGRPNTNAVTPSRMRIASDQHGSEKAERGSWELGIEARTISLRRRRSLAIWARGQYHVISAQFNRRGDDVFVVRDWREHPVVVQERAKENNARSRYTCARLEARTTHPVWRAIGRERFVGCPESPESVDEAAALSSYARLRRGEEIVVEYGTLSVSLHSPQIGKTNWSDPKWWLNISRTIDQLWAADRAPDCVFSLRMGGSGELQSTSSGIGEECLSQVDVRTWWWFSEGDCCAQTISHIGDKGS</sequence>
<reference evidence="2 3" key="1">
    <citation type="journal article" date="2019" name="Nat. Ecol. Evol.">
        <title>Megaphylogeny resolves global patterns of mushroom evolution.</title>
        <authorList>
            <person name="Varga T."/>
            <person name="Krizsan K."/>
            <person name="Foldi C."/>
            <person name="Dima B."/>
            <person name="Sanchez-Garcia M."/>
            <person name="Sanchez-Ramirez S."/>
            <person name="Szollosi G.J."/>
            <person name="Szarkandi J.G."/>
            <person name="Papp V."/>
            <person name="Albert L."/>
            <person name="Andreopoulos W."/>
            <person name="Angelini C."/>
            <person name="Antonin V."/>
            <person name="Barry K.W."/>
            <person name="Bougher N.L."/>
            <person name="Buchanan P."/>
            <person name="Buyck B."/>
            <person name="Bense V."/>
            <person name="Catcheside P."/>
            <person name="Chovatia M."/>
            <person name="Cooper J."/>
            <person name="Damon W."/>
            <person name="Desjardin D."/>
            <person name="Finy P."/>
            <person name="Geml J."/>
            <person name="Haridas S."/>
            <person name="Hughes K."/>
            <person name="Justo A."/>
            <person name="Karasinski D."/>
            <person name="Kautmanova I."/>
            <person name="Kiss B."/>
            <person name="Kocsube S."/>
            <person name="Kotiranta H."/>
            <person name="LaButti K.M."/>
            <person name="Lechner B.E."/>
            <person name="Liimatainen K."/>
            <person name="Lipzen A."/>
            <person name="Lukacs Z."/>
            <person name="Mihaltcheva S."/>
            <person name="Morgado L.N."/>
            <person name="Niskanen T."/>
            <person name="Noordeloos M.E."/>
            <person name="Ohm R.A."/>
            <person name="Ortiz-Santana B."/>
            <person name="Ovrebo C."/>
            <person name="Racz N."/>
            <person name="Riley R."/>
            <person name="Savchenko A."/>
            <person name="Shiryaev A."/>
            <person name="Soop K."/>
            <person name="Spirin V."/>
            <person name="Szebenyi C."/>
            <person name="Tomsovsky M."/>
            <person name="Tulloss R.E."/>
            <person name="Uehling J."/>
            <person name="Grigoriev I.V."/>
            <person name="Vagvolgyi C."/>
            <person name="Papp T."/>
            <person name="Martin F.M."/>
            <person name="Miettinen O."/>
            <person name="Hibbett D.S."/>
            <person name="Nagy L.G."/>
        </authorList>
    </citation>
    <scope>NUCLEOTIDE SEQUENCE [LARGE SCALE GENOMIC DNA]</scope>
    <source>
        <strain evidence="2 3">FP101781</strain>
    </source>
</reference>
<evidence type="ECO:0000313" key="2">
    <source>
        <dbReference type="EMBL" id="TEB17667.1"/>
    </source>
</evidence>
<comment type="caution">
    <text evidence="2">The sequence shown here is derived from an EMBL/GenBank/DDBJ whole genome shotgun (WGS) entry which is preliminary data.</text>
</comment>
<gene>
    <name evidence="2" type="ORF">FA13DRAFT_1781835</name>
</gene>
<name>A0A4Y7S891_COPMI</name>
<feature type="region of interest" description="Disordered" evidence="1">
    <location>
        <begin position="1"/>
        <end position="40"/>
    </location>
</feature>
<keyword evidence="3" id="KW-1185">Reference proteome</keyword>
<evidence type="ECO:0000313" key="3">
    <source>
        <dbReference type="Proteomes" id="UP000298030"/>
    </source>
</evidence>
<protein>
    <submittedName>
        <fullName evidence="2">Uncharacterized protein</fullName>
    </submittedName>
</protein>
<feature type="compositionally biased region" description="Basic and acidic residues" evidence="1">
    <location>
        <begin position="28"/>
        <end position="40"/>
    </location>
</feature>